<keyword evidence="2" id="KW-0732">Signal</keyword>
<dbReference type="Proteomes" id="UP000611629">
    <property type="component" value="Unassembled WGS sequence"/>
</dbReference>
<reference evidence="4" key="1">
    <citation type="submission" date="2020-07" db="EMBL/GenBank/DDBJ databases">
        <title>Genomic analysis of a strain of Sedimentibacter Hydroxybenzoicus DSM7310.</title>
        <authorList>
            <person name="Ma S."/>
        </authorList>
    </citation>
    <scope>NUCLEOTIDE SEQUENCE</scope>
    <source>
        <strain evidence="4">DSM 7310</strain>
    </source>
</reference>
<evidence type="ECO:0000259" key="3">
    <source>
        <dbReference type="Pfam" id="PF07833"/>
    </source>
</evidence>
<feature type="region of interest" description="Disordered" evidence="1">
    <location>
        <begin position="166"/>
        <end position="194"/>
    </location>
</feature>
<dbReference type="Pfam" id="PF07833">
    <property type="entry name" value="Cu_amine_oxidN1"/>
    <property type="match status" value="1"/>
</dbReference>
<feature type="compositionally biased region" description="Acidic residues" evidence="1">
    <location>
        <begin position="175"/>
        <end position="185"/>
    </location>
</feature>
<sequence length="341" mass="37615">MYIKSLHKLLLSTMLILGLMMVPVYAAQTETIDLVDADSGYKIVVPNFIDIREVEVDGEVIRAVAVEKPVKDSLGTYTFFEIQTTNEDASMIASAPGTFYEQIGDLFYELEDGKVAYRPSLYVDFEEVFEDNVFVFDFSVRDADGEVINVFNSIYFVFVEAEEATETPAEATETTVEETAEETTETPEAVVETPAQEATAVPTASDVVVDGKNVSFEAYNIDGYNYFKLRDLAMAVTGSDKQFEVTWDGEKNAINLVSGEAYTPVGGEFAVSEGTESVQAIVNQSTIYIDGEEIALQAYTIGGNNYFKLRDVGEVFDFGVLWDGELNQISIDTVVGYVVVE</sequence>
<feature type="signal peptide" evidence="2">
    <location>
        <begin position="1"/>
        <end position="26"/>
    </location>
</feature>
<evidence type="ECO:0000313" key="4">
    <source>
        <dbReference type="EMBL" id="NYB73819.1"/>
    </source>
</evidence>
<dbReference type="InterPro" id="IPR012854">
    <property type="entry name" value="Cu_amine_oxidase-like_N"/>
</dbReference>
<evidence type="ECO:0000256" key="1">
    <source>
        <dbReference type="SAM" id="MobiDB-lite"/>
    </source>
</evidence>
<dbReference type="EMBL" id="JACBNQ010000004">
    <property type="protein sequence ID" value="NYB73819.1"/>
    <property type="molecule type" value="Genomic_DNA"/>
</dbReference>
<feature type="domain" description="Copper amine oxidase-like N-terminal" evidence="3">
    <location>
        <begin position="208"/>
        <end position="331"/>
    </location>
</feature>
<accession>A0A974BII0</accession>
<organism evidence="4 5">
    <name type="scientific">Sedimentibacter hydroxybenzoicus DSM 7310</name>
    <dbReference type="NCBI Taxonomy" id="1123245"/>
    <lineage>
        <taxon>Bacteria</taxon>
        <taxon>Bacillati</taxon>
        <taxon>Bacillota</taxon>
        <taxon>Tissierellia</taxon>
        <taxon>Sedimentibacter</taxon>
    </lineage>
</organism>
<name>A0A974BII0_SEDHY</name>
<keyword evidence="5" id="KW-1185">Reference proteome</keyword>
<evidence type="ECO:0000256" key="2">
    <source>
        <dbReference type="SAM" id="SignalP"/>
    </source>
</evidence>
<evidence type="ECO:0000313" key="5">
    <source>
        <dbReference type="Proteomes" id="UP000611629"/>
    </source>
</evidence>
<gene>
    <name evidence="4" type="ORF">HZF24_06660</name>
</gene>
<comment type="caution">
    <text evidence="4">The sequence shown here is derived from an EMBL/GenBank/DDBJ whole genome shotgun (WGS) entry which is preliminary data.</text>
</comment>
<dbReference type="RefSeq" id="WP_179237507.1">
    <property type="nucleotide sequence ID" value="NZ_JACBNQ010000004.1"/>
</dbReference>
<feature type="chain" id="PRO_5037216540" description="Copper amine oxidase-like N-terminal domain-containing protein" evidence="2">
    <location>
        <begin position="27"/>
        <end position="341"/>
    </location>
</feature>
<protein>
    <recommendedName>
        <fullName evidence="3">Copper amine oxidase-like N-terminal domain-containing protein</fullName>
    </recommendedName>
</protein>
<dbReference type="AlphaFoldDB" id="A0A974BII0"/>
<proteinExistence type="predicted"/>